<name>H2J384_MARPK</name>
<dbReference type="FunFam" id="3.20.20.60:FF:000025">
    <property type="entry name" value="Pyruvate kinase"/>
    <property type="match status" value="1"/>
</dbReference>
<dbReference type="NCBIfam" id="NF004491">
    <property type="entry name" value="PRK05826.1"/>
    <property type="match status" value="1"/>
</dbReference>
<keyword evidence="11 15" id="KW-0460">Magnesium</keyword>
<evidence type="ECO:0000259" key="17">
    <source>
        <dbReference type="Pfam" id="PF02887"/>
    </source>
</evidence>
<comment type="similarity">
    <text evidence="4 15">Belongs to the pyruvate kinase family.</text>
</comment>
<protein>
    <recommendedName>
        <fullName evidence="5 14">Pyruvate kinase</fullName>
        <ecNumber evidence="5 14">2.7.1.40</ecNumber>
    </recommendedName>
</protein>
<keyword evidence="9 15" id="KW-0418">Kinase</keyword>
<comment type="cofactor">
    <cofactor evidence="1">
        <name>Mg(2+)</name>
        <dbReference type="ChEBI" id="CHEBI:18420"/>
    </cofactor>
</comment>
<evidence type="ECO:0000256" key="14">
    <source>
        <dbReference type="NCBIfam" id="TIGR01064"/>
    </source>
</evidence>
<keyword evidence="19" id="KW-1185">Reference proteome</keyword>
<dbReference type="STRING" id="443254.Marpi_0146"/>
<evidence type="ECO:0000256" key="6">
    <source>
        <dbReference type="ARBA" id="ARBA00022679"/>
    </source>
</evidence>
<dbReference type="eggNOG" id="COG0469">
    <property type="taxonomic scope" value="Bacteria"/>
</dbReference>
<gene>
    <name evidence="18" type="ordered locus">Marpi_0146</name>
</gene>
<reference evidence="19" key="2">
    <citation type="submission" date="2012-01" db="EMBL/GenBank/DDBJ databases">
        <title>Complete sequence of chromosome of Marinitoga piezophila KA3.</title>
        <authorList>
            <person name="Lucas S."/>
            <person name="Han J."/>
            <person name="Lapidus A."/>
            <person name="Cheng J.-F."/>
            <person name="Goodwin L."/>
            <person name="Pitluck S."/>
            <person name="Peters L."/>
            <person name="Mikhailova N."/>
            <person name="Teshima H."/>
            <person name="Detter J.C."/>
            <person name="Han C."/>
            <person name="Tapia R."/>
            <person name="Land M."/>
            <person name="Hauser L."/>
            <person name="Kyrpides N."/>
            <person name="Ivanova N."/>
            <person name="Pagani I."/>
            <person name="Jebbar M."/>
            <person name="Vannier P."/>
            <person name="Oger P."/>
            <person name="Cario A."/>
            <person name="Bartlett D."/>
            <person name="Noll K.M."/>
            <person name="Woyke T."/>
        </authorList>
    </citation>
    <scope>NUCLEOTIDE SEQUENCE [LARGE SCALE GENOMIC DNA]</scope>
    <source>
        <strain evidence="19">DSM 14283 / JCM 11233 / KA3</strain>
    </source>
</reference>
<evidence type="ECO:0000256" key="13">
    <source>
        <dbReference type="ARBA" id="ARBA00023317"/>
    </source>
</evidence>
<dbReference type="Gene3D" id="3.20.20.60">
    <property type="entry name" value="Phosphoenolpyruvate-binding domains"/>
    <property type="match status" value="1"/>
</dbReference>
<dbReference type="InterPro" id="IPR001697">
    <property type="entry name" value="Pyr_Knase"/>
</dbReference>
<keyword evidence="7" id="KW-0479">Metal-binding</keyword>
<organism evidence="18 19">
    <name type="scientific">Marinitoga piezophila (strain DSM 14283 / JCM 11233 / KA3)</name>
    <dbReference type="NCBI Taxonomy" id="443254"/>
    <lineage>
        <taxon>Bacteria</taxon>
        <taxon>Thermotogati</taxon>
        <taxon>Thermotogota</taxon>
        <taxon>Thermotogae</taxon>
        <taxon>Petrotogales</taxon>
        <taxon>Petrotogaceae</taxon>
        <taxon>Marinitoga</taxon>
    </lineage>
</organism>
<keyword evidence="12 15" id="KW-0324">Glycolysis</keyword>
<keyword evidence="6 15" id="KW-0808">Transferase</keyword>
<keyword evidence="8" id="KW-0547">Nucleotide-binding</keyword>
<comment type="cofactor">
    <cofactor evidence="2">
        <name>K(+)</name>
        <dbReference type="ChEBI" id="CHEBI:29103"/>
    </cofactor>
</comment>
<reference evidence="18 19" key="1">
    <citation type="journal article" date="2012" name="J. Bacteriol.">
        <title>Complete Genome Sequence of the Thermophilic, Piezophilic, Heterotrophic Bacterium Marinitoga piezophila KA3.</title>
        <authorList>
            <person name="Lucas S."/>
            <person name="Han J."/>
            <person name="Lapidus A."/>
            <person name="Cheng J.F."/>
            <person name="Goodwin L.A."/>
            <person name="Pitluck S."/>
            <person name="Peters L."/>
            <person name="Mikhailova N."/>
            <person name="Teshima H."/>
            <person name="Detter J.C."/>
            <person name="Han C."/>
            <person name="Tapia R."/>
            <person name="Land M."/>
            <person name="Hauser L."/>
            <person name="Kyrpides N.C."/>
            <person name="Ivanova N."/>
            <person name="Pagani I."/>
            <person name="Vannier P."/>
            <person name="Oger P."/>
            <person name="Bartlett D.H."/>
            <person name="Noll K.M."/>
            <person name="Woyke T."/>
            <person name="Jebbar M."/>
        </authorList>
    </citation>
    <scope>NUCLEOTIDE SEQUENCE [LARGE SCALE GENOMIC DNA]</scope>
    <source>
        <strain evidence="19">DSM 14283 / JCM 11233 / KA3</strain>
    </source>
</reference>
<dbReference type="SUPFAM" id="SSF52935">
    <property type="entry name" value="PK C-terminal domain-like"/>
    <property type="match status" value="1"/>
</dbReference>
<evidence type="ECO:0000256" key="7">
    <source>
        <dbReference type="ARBA" id="ARBA00022723"/>
    </source>
</evidence>
<dbReference type="Pfam" id="PF02887">
    <property type="entry name" value="PK_C"/>
    <property type="match status" value="1"/>
</dbReference>
<dbReference type="InterPro" id="IPR015793">
    <property type="entry name" value="Pyrv_Knase_brl"/>
</dbReference>
<dbReference type="Gene3D" id="3.40.1380.20">
    <property type="entry name" value="Pyruvate kinase, C-terminal domain"/>
    <property type="match status" value="1"/>
</dbReference>
<comment type="pathway">
    <text evidence="3 15">Carbohydrate degradation; glycolysis; pyruvate from D-glyceraldehyde 3-phosphate: step 5/5.</text>
</comment>
<dbReference type="NCBIfam" id="NF004978">
    <property type="entry name" value="PRK06354.1"/>
    <property type="match status" value="1"/>
</dbReference>
<dbReference type="Gene3D" id="2.40.33.10">
    <property type="entry name" value="PK beta-barrel domain-like"/>
    <property type="match status" value="1"/>
</dbReference>
<dbReference type="InterPro" id="IPR015806">
    <property type="entry name" value="Pyrv_Knase_insert_dom_sf"/>
</dbReference>
<dbReference type="PROSITE" id="PS00110">
    <property type="entry name" value="PYRUVATE_KINASE"/>
    <property type="match status" value="1"/>
</dbReference>
<evidence type="ECO:0000256" key="3">
    <source>
        <dbReference type="ARBA" id="ARBA00004997"/>
    </source>
</evidence>
<evidence type="ECO:0000259" key="16">
    <source>
        <dbReference type="Pfam" id="PF00224"/>
    </source>
</evidence>
<dbReference type="InterPro" id="IPR040442">
    <property type="entry name" value="Pyrv_kinase-like_dom_sf"/>
</dbReference>
<dbReference type="GO" id="GO:0004743">
    <property type="term" value="F:pyruvate kinase activity"/>
    <property type="evidence" value="ECO:0007669"/>
    <property type="project" value="UniProtKB-UniRule"/>
</dbReference>
<evidence type="ECO:0000256" key="11">
    <source>
        <dbReference type="ARBA" id="ARBA00022842"/>
    </source>
</evidence>
<evidence type="ECO:0000256" key="5">
    <source>
        <dbReference type="ARBA" id="ARBA00012142"/>
    </source>
</evidence>
<dbReference type="Pfam" id="PF00224">
    <property type="entry name" value="PK"/>
    <property type="match status" value="1"/>
</dbReference>
<dbReference type="PANTHER" id="PTHR11817">
    <property type="entry name" value="PYRUVATE KINASE"/>
    <property type="match status" value="1"/>
</dbReference>
<keyword evidence="13 18" id="KW-0670">Pyruvate</keyword>
<dbReference type="InterPro" id="IPR011037">
    <property type="entry name" value="Pyrv_Knase-like_insert_dom_sf"/>
</dbReference>
<proteinExistence type="inferred from homology"/>
<dbReference type="SUPFAM" id="SSF50800">
    <property type="entry name" value="PK beta-barrel domain-like"/>
    <property type="match status" value="1"/>
</dbReference>
<evidence type="ECO:0000313" key="18">
    <source>
        <dbReference type="EMBL" id="AEX84602.1"/>
    </source>
</evidence>
<evidence type="ECO:0000256" key="1">
    <source>
        <dbReference type="ARBA" id="ARBA00001946"/>
    </source>
</evidence>
<dbReference type="InterPro" id="IPR036918">
    <property type="entry name" value="Pyrv_Knase_C_sf"/>
</dbReference>
<dbReference type="InterPro" id="IPR015813">
    <property type="entry name" value="Pyrv/PenolPyrv_kinase-like_dom"/>
</dbReference>
<feature type="domain" description="Pyruvate kinase C-terminal" evidence="17">
    <location>
        <begin position="359"/>
        <end position="471"/>
    </location>
</feature>
<dbReference type="PRINTS" id="PR01050">
    <property type="entry name" value="PYRUVTKNASE"/>
</dbReference>
<accession>H2J384</accession>
<keyword evidence="10" id="KW-0067">ATP-binding</keyword>
<dbReference type="EC" id="2.7.1.40" evidence="5 14"/>
<evidence type="ECO:0000256" key="2">
    <source>
        <dbReference type="ARBA" id="ARBA00001958"/>
    </source>
</evidence>
<dbReference type="RefSeq" id="WP_014295674.1">
    <property type="nucleotide sequence ID" value="NC_016751.1"/>
</dbReference>
<feature type="domain" description="Pyruvate kinase barrel" evidence="16">
    <location>
        <begin position="3"/>
        <end position="326"/>
    </location>
</feature>
<evidence type="ECO:0000313" key="19">
    <source>
        <dbReference type="Proteomes" id="UP000007161"/>
    </source>
</evidence>
<evidence type="ECO:0000256" key="4">
    <source>
        <dbReference type="ARBA" id="ARBA00008663"/>
    </source>
</evidence>
<dbReference type="Proteomes" id="UP000007161">
    <property type="component" value="Chromosome"/>
</dbReference>
<dbReference type="GO" id="GO:0016301">
    <property type="term" value="F:kinase activity"/>
    <property type="evidence" value="ECO:0007669"/>
    <property type="project" value="UniProtKB-KW"/>
</dbReference>
<evidence type="ECO:0000256" key="12">
    <source>
        <dbReference type="ARBA" id="ARBA00023152"/>
    </source>
</evidence>
<dbReference type="UniPathway" id="UPA00109">
    <property type="reaction ID" value="UER00188"/>
</dbReference>
<evidence type="ECO:0000256" key="8">
    <source>
        <dbReference type="ARBA" id="ARBA00022741"/>
    </source>
</evidence>
<evidence type="ECO:0000256" key="15">
    <source>
        <dbReference type="RuleBase" id="RU000504"/>
    </source>
</evidence>
<dbReference type="NCBIfam" id="TIGR01064">
    <property type="entry name" value="pyruv_kin"/>
    <property type="match status" value="1"/>
</dbReference>
<comment type="catalytic activity">
    <reaction evidence="15">
        <text>pyruvate + ATP = phosphoenolpyruvate + ADP + H(+)</text>
        <dbReference type="Rhea" id="RHEA:18157"/>
        <dbReference type="ChEBI" id="CHEBI:15361"/>
        <dbReference type="ChEBI" id="CHEBI:15378"/>
        <dbReference type="ChEBI" id="CHEBI:30616"/>
        <dbReference type="ChEBI" id="CHEBI:58702"/>
        <dbReference type="ChEBI" id="CHEBI:456216"/>
        <dbReference type="EC" id="2.7.1.40"/>
    </reaction>
</comment>
<dbReference type="GO" id="GO:0005524">
    <property type="term" value="F:ATP binding"/>
    <property type="evidence" value="ECO:0007669"/>
    <property type="project" value="UniProtKB-KW"/>
</dbReference>
<dbReference type="AlphaFoldDB" id="H2J384"/>
<sequence length="475" mass="53039">MTMRKTRIVATIGPATESEEMVRKLIEAGADVLRLNTSHENPEVHEKRIETIKKVRKEFDKPVAILLDLAGPKIRTGNFYKDEITLEEGQEFILTAEEVTGDETKVSINYKGLPKDVKPGDKILVNDGKLKLEVIESDGVNIKTKVLNTATITHRRGINAPGADIKIPALTEKDKKYIEFGIKHEVDYFALSFVRKPEDVLEMREILNSLNAKDAQIISKIETKQAIENDLEKIIELSDGVMVARGDLGVEVEVEKIPVLQKRIIKIANRMAKPVITATQMLETMIENPVPTRAETTDIANAILDGTDAIMLSGETSIGKYPIETVKVMDKIAKETEPYINHYSTLFYEFDEEDDSTTNAISRAANEIAVSSGIKTIVAVTDRGYTARAVSRYRENVNIIAVTHSEKTYNRLALVWGVKPMIVNEFVSTDTMLYIVKQTLKEEGLVKSGEKIIFTAGIPYGFSSKTNFLHIAEIK</sequence>
<dbReference type="InterPro" id="IPR015795">
    <property type="entry name" value="Pyrv_Knase_C"/>
</dbReference>
<dbReference type="GO" id="GO:0000287">
    <property type="term" value="F:magnesium ion binding"/>
    <property type="evidence" value="ECO:0007669"/>
    <property type="project" value="UniProtKB-UniRule"/>
</dbReference>
<dbReference type="HOGENOM" id="CLU_015439_0_2_0"/>
<dbReference type="EMBL" id="CP003257">
    <property type="protein sequence ID" value="AEX84602.1"/>
    <property type="molecule type" value="Genomic_DNA"/>
</dbReference>
<evidence type="ECO:0000256" key="10">
    <source>
        <dbReference type="ARBA" id="ARBA00022840"/>
    </source>
</evidence>
<dbReference type="InterPro" id="IPR018209">
    <property type="entry name" value="Pyrv_Knase_AS"/>
</dbReference>
<dbReference type="KEGG" id="mpz:Marpi_0146"/>
<dbReference type="FunFam" id="2.40.33.10:FF:000001">
    <property type="entry name" value="Pyruvate kinase"/>
    <property type="match status" value="1"/>
</dbReference>
<dbReference type="GO" id="GO:0030955">
    <property type="term" value="F:potassium ion binding"/>
    <property type="evidence" value="ECO:0007669"/>
    <property type="project" value="UniProtKB-UniRule"/>
</dbReference>
<evidence type="ECO:0000256" key="9">
    <source>
        <dbReference type="ARBA" id="ARBA00022777"/>
    </source>
</evidence>
<dbReference type="SUPFAM" id="SSF51621">
    <property type="entry name" value="Phosphoenolpyruvate/pyruvate domain"/>
    <property type="match status" value="1"/>
</dbReference>